<dbReference type="OrthoDB" id="5129829at2759"/>
<evidence type="ECO:0000313" key="3">
    <source>
        <dbReference type="Proteomes" id="UP000028524"/>
    </source>
</evidence>
<dbReference type="InterPro" id="IPR036928">
    <property type="entry name" value="AS_sf"/>
</dbReference>
<protein>
    <recommendedName>
        <fullName evidence="1">Amidase domain-containing protein</fullName>
    </recommendedName>
</protein>
<gene>
    <name evidence="2" type="ORF">S40285_09336</name>
</gene>
<dbReference type="Gene3D" id="3.90.1300.10">
    <property type="entry name" value="Amidase signature (AS) domain"/>
    <property type="match status" value="1"/>
</dbReference>
<dbReference type="InParanoid" id="A0A084QWI2"/>
<dbReference type="Proteomes" id="UP000028524">
    <property type="component" value="Unassembled WGS sequence"/>
</dbReference>
<dbReference type="STRING" id="1283841.A0A084QWI2"/>
<feature type="domain" description="Amidase" evidence="1">
    <location>
        <begin position="110"/>
        <end position="174"/>
    </location>
</feature>
<reference evidence="2 3" key="1">
    <citation type="journal article" date="2014" name="BMC Genomics">
        <title>Comparative genome sequencing reveals chemotype-specific gene clusters in the toxigenic black mold Stachybotrys.</title>
        <authorList>
            <person name="Semeiks J."/>
            <person name="Borek D."/>
            <person name="Otwinowski Z."/>
            <person name="Grishin N.V."/>
        </authorList>
    </citation>
    <scope>NUCLEOTIDE SEQUENCE [LARGE SCALE GENOMIC DNA]</scope>
    <source>
        <strain evidence="2 3">IBT 40285</strain>
    </source>
</reference>
<keyword evidence="3" id="KW-1185">Reference proteome</keyword>
<dbReference type="SUPFAM" id="SSF75304">
    <property type="entry name" value="Amidase signature (AS) enzymes"/>
    <property type="match status" value="1"/>
</dbReference>
<accession>A0A084QWI2</accession>
<dbReference type="AlphaFoldDB" id="A0A084QWI2"/>
<dbReference type="PANTHER" id="PTHR46310">
    <property type="entry name" value="AMIDASE 1"/>
    <property type="match status" value="1"/>
</dbReference>
<sequence>MDDTATEIDRIDKGIDHFNLSRHIGQEALRYFSIEDVHWPQFFQALHGDGYEPGAYVVAEISGQLVIAKAHQLMEDPAQAFMEGVVPECNDSYKPSLRGKIPVPPAVSGDGPLAGLRFALEDLYHLKGVRTTAGSRSWYAAFPPQNHTSGIVLKTLAAGASVVGKTKRTAFALTNTRNGWEADYHDPFNFRGDGYISRGEAILVPSQPE</sequence>
<dbReference type="PANTHER" id="PTHR46310:SF7">
    <property type="entry name" value="AMIDASE 1"/>
    <property type="match status" value="1"/>
</dbReference>
<organism evidence="2 3">
    <name type="scientific">Stachybotrys chlorohalonatus (strain IBT 40285)</name>
    <dbReference type="NCBI Taxonomy" id="1283841"/>
    <lineage>
        <taxon>Eukaryota</taxon>
        <taxon>Fungi</taxon>
        <taxon>Dikarya</taxon>
        <taxon>Ascomycota</taxon>
        <taxon>Pezizomycotina</taxon>
        <taxon>Sordariomycetes</taxon>
        <taxon>Hypocreomycetidae</taxon>
        <taxon>Hypocreales</taxon>
        <taxon>Stachybotryaceae</taxon>
        <taxon>Stachybotrys</taxon>
    </lineage>
</organism>
<evidence type="ECO:0000313" key="2">
    <source>
        <dbReference type="EMBL" id="KFA68317.1"/>
    </source>
</evidence>
<proteinExistence type="predicted"/>
<dbReference type="EMBL" id="KL659935">
    <property type="protein sequence ID" value="KFA68317.1"/>
    <property type="molecule type" value="Genomic_DNA"/>
</dbReference>
<dbReference type="Pfam" id="PF01425">
    <property type="entry name" value="Amidase"/>
    <property type="match status" value="1"/>
</dbReference>
<dbReference type="HOGENOM" id="CLU_1316172_0_0_1"/>
<evidence type="ECO:0000259" key="1">
    <source>
        <dbReference type="Pfam" id="PF01425"/>
    </source>
</evidence>
<name>A0A084QWI2_STAC4</name>
<dbReference type="InterPro" id="IPR023631">
    <property type="entry name" value="Amidase_dom"/>
</dbReference>